<dbReference type="SUPFAM" id="SSF56112">
    <property type="entry name" value="Protein kinase-like (PK-like)"/>
    <property type="match status" value="1"/>
</dbReference>
<feature type="chain" id="PRO_5019196794" description="non-specific serine/threonine protein kinase" evidence="17">
    <location>
        <begin position="29"/>
        <end position="582"/>
    </location>
</feature>
<dbReference type="FunFam" id="3.30.200.20:FF:000466">
    <property type="entry name" value="Putative LRR receptor-like serine/threonine-protein kinase"/>
    <property type="match status" value="1"/>
</dbReference>
<dbReference type="Gene3D" id="1.10.510.10">
    <property type="entry name" value="Transferase(Phosphotransferase) domain 1"/>
    <property type="match status" value="1"/>
</dbReference>
<sequence length="582" mass="64790">MAIMGSRVLLFLLHNLFWLLLSSDTCHGVESDIQCLRTLKTELRDPNKYLESWDFSNASATANGLICKFNGIECWHPDESKVLYIRLSNMGLRGDFPLSLRNCTSMTGLDLSNNDLSGPLPRDIDHIIPYVVTLDLSSNNFSGPLPAGLGNITYLNILNLQHNQFSGQIPWQFGRLGRLNSLNVADNPLSGQIPTLECVGPPKKSHTKFIIGAAVGGIIFAIIVVVVLFSALRVVAKVDEEEDVEGNEWAKSIKGTKGIRVSIFEKLVPKMRLFNLIKATNNFSKKNIIDIGRTGTTYKANLSDGSLLAVKRLQETHHSDKHFAYEITALASIRHCNLVPLLGFCIARRERLLIYKYMPKGTLYDQLHHVNSEVKVLDWAKRLRIGIGVARGLVWLHHHCNPCIIHRSISSKCILLDEDYEPKISDFGFARLLNPENSHLTVSLDGNADGSTYIAPEYKHRLVATPKGDVYCFGMVLLELISGKTPAEVVNAVQNVEDNTVGWITYLFNMYANDSSLVGRLCDGEIVKFLKAAFACVVSCPENRPTMLEVYQLLRAIGARYGFIDEDEGLMQSDNINITSIA</sequence>
<dbReference type="InterPro" id="IPR032675">
    <property type="entry name" value="LRR_dom_sf"/>
</dbReference>
<dbReference type="InterPro" id="IPR011009">
    <property type="entry name" value="Kinase-like_dom_sf"/>
</dbReference>
<comment type="caution">
    <text evidence="19">The sequence shown here is derived from an EMBL/GenBank/DDBJ whole genome shotgun (WGS) entry which is preliminary data.</text>
</comment>
<reference evidence="19 20" key="1">
    <citation type="journal article" date="2019" name="Nat. Plants">
        <title>Stout camphor tree genome fills gaps in understanding of flowering plant genome evolution.</title>
        <authorList>
            <person name="Chaw S.M."/>
            <person name="Liu Y.C."/>
            <person name="Wu Y.W."/>
            <person name="Wang H.Y."/>
            <person name="Lin C.I."/>
            <person name="Wu C.S."/>
            <person name="Ke H.M."/>
            <person name="Chang L.Y."/>
            <person name="Hsu C.Y."/>
            <person name="Yang H.T."/>
            <person name="Sudianto E."/>
            <person name="Hsu M.H."/>
            <person name="Wu K.P."/>
            <person name="Wang L.N."/>
            <person name="Leebens-Mack J.H."/>
            <person name="Tsai I.J."/>
        </authorList>
    </citation>
    <scope>NUCLEOTIDE SEQUENCE [LARGE SCALE GENOMIC DNA]</scope>
    <source>
        <strain evidence="20">cv. Chaw 1501</strain>
        <tissue evidence="19">Young leaves</tissue>
    </source>
</reference>
<keyword evidence="6 16" id="KW-0812">Transmembrane</keyword>
<dbReference type="Gene3D" id="3.30.200.20">
    <property type="entry name" value="Phosphorylase Kinase, domain 1"/>
    <property type="match status" value="1"/>
</dbReference>
<keyword evidence="11" id="KW-0067">ATP-binding</keyword>
<dbReference type="GO" id="GO:0005524">
    <property type="term" value="F:ATP binding"/>
    <property type="evidence" value="ECO:0007669"/>
    <property type="project" value="UniProtKB-KW"/>
</dbReference>
<feature type="signal peptide" evidence="17">
    <location>
        <begin position="1"/>
        <end position="28"/>
    </location>
</feature>
<dbReference type="STRING" id="337451.A0A443Q143"/>
<keyword evidence="7 17" id="KW-0732">Signal</keyword>
<dbReference type="Pfam" id="PF08263">
    <property type="entry name" value="LRRNT_2"/>
    <property type="match status" value="1"/>
</dbReference>
<evidence type="ECO:0000256" key="13">
    <source>
        <dbReference type="ARBA" id="ARBA00023136"/>
    </source>
</evidence>
<dbReference type="EMBL" id="QPKB01000012">
    <property type="protein sequence ID" value="RWR96730.1"/>
    <property type="molecule type" value="Genomic_DNA"/>
</dbReference>
<dbReference type="FunFam" id="3.80.10.10:FF:000400">
    <property type="entry name" value="Nuclear pore complex protein NUP107"/>
    <property type="match status" value="1"/>
</dbReference>
<evidence type="ECO:0000256" key="10">
    <source>
        <dbReference type="ARBA" id="ARBA00022777"/>
    </source>
</evidence>
<evidence type="ECO:0000256" key="3">
    <source>
        <dbReference type="ARBA" id="ARBA00022527"/>
    </source>
</evidence>
<comment type="subcellular location">
    <subcellularLocation>
        <location evidence="1">Membrane</location>
    </subcellularLocation>
</comment>
<evidence type="ECO:0000259" key="18">
    <source>
        <dbReference type="PROSITE" id="PS50011"/>
    </source>
</evidence>
<comment type="catalytic activity">
    <reaction evidence="15">
        <text>L-seryl-[protein] + ATP = O-phospho-L-seryl-[protein] + ADP + H(+)</text>
        <dbReference type="Rhea" id="RHEA:17989"/>
        <dbReference type="Rhea" id="RHEA-COMP:9863"/>
        <dbReference type="Rhea" id="RHEA-COMP:11604"/>
        <dbReference type="ChEBI" id="CHEBI:15378"/>
        <dbReference type="ChEBI" id="CHEBI:29999"/>
        <dbReference type="ChEBI" id="CHEBI:30616"/>
        <dbReference type="ChEBI" id="CHEBI:83421"/>
        <dbReference type="ChEBI" id="CHEBI:456216"/>
        <dbReference type="EC" id="2.7.11.1"/>
    </reaction>
</comment>
<evidence type="ECO:0000256" key="8">
    <source>
        <dbReference type="ARBA" id="ARBA00022737"/>
    </source>
</evidence>
<dbReference type="InterPro" id="IPR001611">
    <property type="entry name" value="Leu-rich_rpt"/>
</dbReference>
<name>A0A443Q143_9MAGN</name>
<dbReference type="Pfam" id="PF00560">
    <property type="entry name" value="LRR_1"/>
    <property type="match status" value="3"/>
</dbReference>
<accession>A0A443Q143</accession>
<evidence type="ECO:0000313" key="19">
    <source>
        <dbReference type="EMBL" id="RWR96730.1"/>
    </source>
</evidence>
<keyword evidence="13 16" id="KW-0472">Membrane</keyword>
<evidence type="ECO:0000256" key="16">
    <source>
        <dbReference type="SAM" id="Phobius"/>
    </source>
</evidence>
<evidence type="ECO:0000256" key="17">
    <source>
        <dbReference type="SAM" id="SignalP"/>
    </source>
</evidence>
<dbReference type="GO" id="GO:0016020">
    <property type="term" value="C:membrane"/>
    <property type="evidence" value="ECO:0007669"/>
    <property type="project" value="UniProtKB-SubCell"/>
</dbReference>
<keyword evidence="10 19" id="KW-0418">Kinase</keyword>
<comment type="catalytic activity">
    <reaction evidence="14">
        <text>L-threonyl-[protein] + ATP = O-phospho-L-threonyl-[protein] + ADP + H(+)</text>
        <dbReference type="Rhea" id="RHEA:46608"/>
        <dbReference type="Rhea" id="RHEA-COMP:11060"/>
        <dbReference type="Rhea" id="RHEA-COMP:11605"/>
        <dbReference type="ChEBI" id="CHEBI:15378"/>
        <dbReference type="ChEBI" id="CHEBI:30013"/>
        <dbReference type="ChEBI" id="CHEBI:30616"/>
        <dbReference type="ChEBI" id="CHEBI:61977"/>
        <dbReference type="ChEBI" id="CHEBI:456216"/>
        <dbReference type="EC" id="2.7.11.1"/>
    </reaction>
</comment>
<organism evidence="19 20">
    <name type="scientific">Cinnamomum micranthum f. kanehirae</name>
    <dbReference type="NCBI Taxonomy" id="337451"/>
    <lineage>
        <taxon>Eukaryota</taxon>
        <taxon>Viridiplantae</taxon>
        <taxon>Streptophyta</taxon>
        <taxon>Embryophyta</taxon>
        <taxon>Tracheophyta</taxon>
        <taxon>Spermatophyta</taxon>
        <taxon>Magnoliopsida</taxon>
        <taxon>Magnoliidae</taxon>
        <taxon>Laurales</taxon>
        <taxon>Lauraceae</taxon>
        <taxon>Cinnamomum</taxon>
    </lineage>
</organism>
<feature type="domain" description="Protein kinase" evidence="18">
    <location>
        <begin position="283"/>
        <end position="564"/>
    </location>
</feature>
<dbReference type="EC" id="2.7.11.1" evidence="2"/>
<protein>
    <recommendedName>
        <fullName evidence="2">non-specific serine/threonine protein kinase</fullName>
        <ecNumber evidence="2">2.7.11.1</ecNumber>
    </recommendedName>
</protein>
<dbReference type="InterPro" id="IPR001245">
    <property type="entry name" value="Ser-Thr/Tyr_kinase_cat_dom"/>
</dbReference>
<evidence type="ECO:0000256" key="1">
    <source>
        <dbReference type="ARBA" id="ARBA00004370"/>
    </source>
</evidence>
<dbReference type="Pfam" id="PF07714">
    <property type="entry name" value="PK_Tyr_Ser-Thr"/>
    <property type="match status" value="1"/>
</dbReference>
<evidence type="ECO:0000256" key="9">
    <source>
        <dbReference type="ARBA" id="ARBA00022741"/>
    </source>
</evidence>
<keyword evidence="5" id="KW-0808">Transferase</keyword>
<keyword evidence="19" id="KW-0675">Receptor</keyword>
<dbReference type="InterPro" id="IPR013210">
    <property type="entry name" value="LRR_N_plant-typ"/>
</dbReference>
<keyword evidence="9" id="KW-0547">Nucleotide-binding</keyword>
<dbReference type="Proteomes" id="UP000283530">
    <property type="component" value="Unassembled WGS sequence"/>
</dbReference>
<dbReference type="GO" id="GO:0004674">
    <property type="term" value="F:protein serine/threonine kinase activity"/>
    <property type="evidence" value="ECO:0007669"/>
    <property type="project" value="UniProtKB-KW"/>
</dbReference>
<evidence type="ECO:0000256" key="12">
    <source>
        <dbReference type="ARBA" id="ARBA00022989"/>
    </source>
</evidence>
<dbReference type="Gene3D" id="3.80.10.10">
    <property type="entry name" value="Ribonuclease Inhibitor"/>
    <property type="match status" value="1"/>
</dbReference>
<gene>
    <name evidence="19" type="ORF">CKAN_02613000</name>
</gene>
<dbReference type="InterPro" id="IPR051824">
    <property type="entry name" value="LRR_Rcpt-Like_S/T_Kinase"/>
</dbReference>
<dbReference type="PROSITE" id="PS50011">
    <property type="entry name" value="PROTEIN_KINASE_DOM"/>
    <property type="match status" value="1"/>
</dbReference>
<dbReference type="InterPro" id="IPR000719">
    <property type="entry name" value="Prot_kinase_dom"/>
</dbReference>
<keyword evidence="12 16" id="KW-1133">Transmembrane helix</keyword>
<evidence type="ECO:0000256" key="6">
    <source>
        <dbReference type="ARBA" id="ARBA00022692"/>
    </source>
</evidence>
<evidence type="ECO:0000313" key="20">
    <source>
        <dbReference type="Proteomes" id="UP000283530"/>
    </source>
</evidence>
<keyword evidence="4" id="KW-0433">Leucine-rich repeat</keyword>
<dbReference type="PANTHER" id="PTHR48006:SF88">
    <property type="entry name" value="LRR RECEPTOR-LIKE KINASE FAMILY PROTEIN"/>
    <property type="match status" value="1"/>
</dbReference>
<evidence type="ECO:0000256" key="15">
    <source>
        <dbReference type="ARBA" id="ARBA00048679"/>
    </source>
</evidence>
<dbReference type="OrthoDB" id="2151624at2759"/>
<dbReference type="SUPFAM" id="SSF52058">
    <property type="entry name" value="L domain-like"/>
    <property type="match status" value="1"/>
</dbReference>
<proteinExistence type="predicted"/>
<evidence type="ECO:0000256" key="5">
    <source>
        <dbReference type="ARBA" id="ARBA00022679"/>
    </source>
</evidence>
<evidence type="ECO:0000256" key="2">
    <source>
        <dbReference type="ARBA" id="ARBA00012513"/>
    </source>
</evidence>
<keyword evidence="20" id="KW-1185">Reference proteome</keyword>
<keyword evidence="3" id="KW-0723">Serine/threonine-protein kinase</keyword>
<evidence type="ECO:0000256" key="7">
    <source>
        <dbReference type="ARBA" id="ARBA00022729"/>
    </source>
</evidence>
<evidence type="ECO:0000256" key="4">
    <source>
        <dbReference type="ARBA" id="ARBA00022614"/>
    </source>
</evidence>
<evidence type="ECO:0000256" key="14">
    <source>
        <dbReference type="ARBA" id="ARBA00047899"/>
    </source>
</evidence>
<dbReference type="FunFam" id="1.10.510.10:FF:001023">
    <property type="entry name" value="Os07g0541700 protein"/>
    <property type="match status" value="1"/>
</dbReference>
<keyword evidence="8" id="KW-0677">Repeat</keyword>
<dbReference type="PANTHER" id="PTHR48006">
    <property type="entry name" value="LEUCINE-RICH REPEAT-CONTAINING PROTEIN DDB_G0281931-RELATED"/>
    <property type="match status" value="1"/>
</dbReference>
<evidence type="ECO:0000256" key="11">
    <source>
        <dbReference type="ARBA" id="ARBA00022840"/>
    </source>
</evidence>
<feature type="transmembrane region" description="Helical" evidence="16">
    <location>
        <begin position="209"/>
        <end position="232"/>
    </location>
</feature>
<dbReference type="AlphaFoldDB" id="A0A443Q143"/>